<proteinExistence type="predicted"/>
<comment type="caution">
    <text evidence="3">The sequence shown here is derived from an EMBL/GenBank/DDBJ whole genome shotgun (WGS) entry which is preliminary data.</text>
</comment>
<name>T1AT31_9ZZZZ</name>
<keyword evidence="3" id="KW-0378">Hydrolase</keyword>
<sequence length="153" mass="16209">PDADGKLARVLVGVDREEPLWALAALAQSLPEGDYALAAEGVLGDTRLAALGFALGGYRYARYRKAPRAPARLLVAPALLAGLQPLLDAAAQVRDWVNTPTEDMGPADLAAAAHALGKTHDAKVREWVGDELLANHFPTIHAVGRASHRAPRL</sequence>
<evidence type="ECO:0000313" key="3">
    <source>
        <dbReference type="EMBL" id="EQD60542.1"/>
    </source>
</evidence>
<accession>T1AT31</accession>
<keyword evidence="3" id="KW-0031">Aminopeptidase</keyword>
<dbReference type="InterPro" id="IPR048816">
    <property type="entry name" value="Peptidase_M17_N_1"/>
</dbReference>
<dbReference type="Gene3D" id="3.40.220.10">
    <property type="entry name" value="Leucine Aminopeptidase, subunit E, domain 1"/>
    <property type="match status" value="1"/>
</dbReference>
<dbReference type="GO" id="GO:0070006">
    <property type="term" value="F:metalloaminopeptidase activity"/>
    <property type="evidence" value="ECO:0007669"/>
    <property type="project" value="InterPro"/>
</dbReference>
<evidence type="ECO:0000259" key="1">
    <source>
        <dbReference type="Pfam" id="PF00883"/>
    </source>
</evidence>
<dbReference type="InterPro" id="IPR000819">
    <property type="entry name" value="Peptidase_M17_C"/>
</dbReference>
<gene>
    <name evidence="3" type="ORF">B2A_03640</name>
</gene>
<dbReference type="EMBL" id="AUZZ01002429">
    <property type="protein sequence ID" value="EQD60542.1"/>
    <property type="molecule type" value="Genomic_DNA"/>
</dbReference>
<feature type="non-terminal residue" evidence="3">
    <location>
        <position position="153"/>
    </location>
</feature>
<feature type="non-terminal residue" evidence="3">
    <location>
        <position position="1"/>
    </location>
</feature>
<dbReference type="Pfam" id="PF00883">
    <property type="entry name" value="Peptidase_M17"/>
    <property type="match status" value="1"/>
</dbReference>
<dbReference type="SUPFAM" id="SSF53187">
    <property type="entry name" value="Zn-dependent exopeptidases"/>
    <property type="match status" value="1"/>
</dbReference>
<dbReference type="GO" id="GO:0006508">
    <property type="term" value="P:proteolysis"/>
    <property type="evidence" value="ECO:0007669"/>
    <property type="project" value="InterPro"/>
</dbReference>
<dbReference type="Pfam" id="PF21337">
    <property type="entry name" value="Peptidase_M17_N_1"/>
    <property type="match status" value="1"/>
</dbReference>
<reference evidence="3" key="2">
    <citation type="journal article" date="2014" name="ISME J.">
        <title>Microbial stratification in low pH oxic and suboxic macroscopic growths along an acid mine drainage.</title>
        <authorList>
            <person name="Mendez-Garcia C."/>
            <person name="Mesa V."/>
            <person name="Sprenger R.R."/>
            <person name="Richter M."/>
            <person name="Diez M.S."/>
            <person name="Solano J."/>
            <person name="Bargiela R."/>
            <person name="Golyshina O.V."/>
            <person name="Manteca A."/>
            <person name="Ramos J.L."/>
            <person name="Gallego J.R."/>
            <person name="Llorente I."/>
            <person name="Martins Dos Santos V.A."/>
            <person name="Jensen O.N."/>
            <person name="Pelaez A.I."/>
            <person name="Sanchez J."/>
            <person name="Ferrer M."/>
        </authorList>
    </citation>
    <scope>NUCLEOTIDE SEQUENCE</scope>
</reference>
<dbReference type="InterPro" id="IPR043472">
    <property type="entry name" value="Macro_dom-like"/>
</dbReference>
<protein>
    <submittedName>
        <fullName evidence="3">Leucyl aminopeptidase</fullName>
    </submittedName>
</protein>
<feature type="domain" description="Cytosol aminopeptidase" evidence="1">
    <location>
        <begin position="93"/>
        <end position="153"/>
    </location>
</feature>
<evidence type="ECO:0000259" key="2">
    <source>
        <dbReference type="Pfam" id="PF21337"/>
    </source>
</evidence>
<keyword evidence="3" id="KW-0645">Protease</keyword>
<feature type="domain" description="M17 aminopeptidase N-terminal" evidence="2">
    <location>
        <begin position="1"/>
        <end position="75"/>
    </location>
</feature>
<dbReference type="GO" id="GO:0046872">
    <property type="term" value="F:metal ion binding"/>
    <property type="evidence" value="ECO:0007669"/>
    <property type="project" value="InterPro"/>
</dbReference>
<organism evidence="3">
    <name type="scientific">mine drainage metagenome</name>
    <dbReference type="NCBI Taxonomy" id="410659"/>
    <lineage>
        <taxon>unclassified sequences</taxon>
        <taxon>metagenomes</taxon>
        <taxon>ecological metagenomes</taxon>
    </lineage>
</organism>
<dbReference type="AlphaFoldDB" id="T1AT31"/>
<dbReference type="Gene3D" id="3.40.630.10">
    <property type="entry name" value="Zn peptidases"/>
    <property type="match status" value="1"/>
</dbReference>
<reference evidence="3" key="1">
    <citation type="submission" date="2013-08" db="EMBL/GenBank/DDBJ databases">
        <authorList>
            <person name="Mendez C."/>
            <person name="Richter M."/>
            <person name="Ferrer M."/>
            <person name="Sanchez J."/>
        </authorList>
    </citation>
    <scope>NUCLEOTIDE SEQUENCE</scope>
</reference>